<dbReference type="InterPro" id="IPR051610">
    <property type="entry name" value="GPI/OXD"/>
</dbReference>
<dbReference type="PATRIC" id="fig|616990.3.peg.164"/>
<feature type="binding site" evidence="3">
    <location>
        <position position="279"/>
    </location>
    <ligand>
        <name>Mn(2+)</name>
        <dbReference type="ChEBI" id="CHEBI:29035"/>
        <label>2</label>
    </ligand>
</feature>
<feature type="active site" description="Proton donor" evidence="2">
    <location>
        <position position="337"/>
    </location>
</feature>
<dbReference type="Proteomes" id="UP000051906">
    <property type="component" value="Unassembled WGS sequence"/>
</dbReference>
<feature type="domain" description="Cupin type-1" evidence="4">
    <location>
        <begin position="56"/>
        <end position="198"/>
    </location>
</feature>
<dbReference type="AlphaFoldDB" id="A0A0R2LQ72"/>
<reference evidence="5 6" key="1">
    <citation type="journal article" date="2015" name="Genome Announc.">
        <title>Expanding the biotechnology potential of lactobacilli through comparative genomics of 213 strains and associated genera.</title>
        <authorList>
            <person name="Sun Z."/>
            <person name="Harris H.M."/>
            <person name="McCann A."/>
            <person name="Guo C."/>
            <person name="Argimon S."/>
            <person name="Zhang W."/>
            <person name="Yang X."/>
            <person name="Jeffery I.B."/>
            <person name="Cooney J.C."/>
            <person name="Kagawa T.F."/>
            <person name="Liu W."/>
            <person name="Song Y."/>
            <person name="Salvetti E."/>
            <person name="Wrobel A."/>
            <person name="Rasinkangas P."/>
            <person name="Parkhill J."/>
            <person name="Rea M.C."/>
            <person name="O'Sullivan O."/>
            <person name="Ritari J."/>
            <person name="Douillard F.P."/>
            <person name="Paul Ross R."/>
            <person name="Yang R."/>
            <person name="Briner A.E."/>
            <person name="Felis G.E."/>
            <person name="de Vos W.M."/>
            <person name="Barrangou R."/>
            <person name="Klaenhammer T.R."/>
            <person name="Caufield P.W."/>
            <person name="Cui Y."/>
            <person name="Zhang H."/>
            <person name="O'Toole P.W."/>
        </authorList>
    </citation>
    <scope>NUCLEOTIDE SEQUENCE [LARGE SCALE GENOMIC DNA]</scope>
    <source>
        <strain evidence="5 6">DSM 22467</strain>
    </source>
</reference>
<dbReference type="GO" id="GO:0033609">
    <property type="term" value="P:oxalate metabolic process"/>
    <property type="evidence" value="ECO:0007669"/>
    <property type="project" value="InterPro"/>
</dbReference>
<feature type="binding site" evidence="3">
    <location>
        <position position="323"/>
    </location>
    <ligand>
        <name>Mn(2+)</name>
        <dbReference type="ChEBI" id="CHEBI:29035"/>
        <label>2</label>
    </ligand>
</feature>
<keyword evidence="3" id="KW-0464">Manganese</keyword>
<dbReference type="EMBL" id="JQCA01000078">
    <property type="protein sequence ID" value="KRO03478.1"/>
    <property type="molecule type" value="Genomic_DNA"/>
</dbReference>
<evidence type="ECO:0000256" key="2">
    <source>
        <dbReference type="PIRSR" id="PIRSR617774-1"/>
    </source>
</evidence>
<gene>
    <name evidence="5" type="ORF">IV54_GL000155</name>
</gene>
<evidence type="ECO:0000313" key="5">
    <source>
        <dbReference type="EMBL" id="KRO03478.1"/>
    </source>
</evidence>
<dbReference type="PANTHER" id="PTHR35848:SF9">
    <property type="entry name" value="SLL1358 PROTEIN"/>
    <property type="match status" value="1"/>
</dbReference>
<dbReference type="CDD" id="cd20305">
    <property type="entry name" value="cupin_OxDC_C"/>
    <property type="match status" value="1"/>
</dbReference>
<dbReference type="SUPFAM" id="SSF51182">
    <property type="entry name" value="RmlC-like cupins"/>
    <property type="match status" value="1"/>
</dbReference>
<dbReference type="Pfam" id="PF00190">
    <property type="entry name" value="Cupin_1"/>
    <property type="match status" value="2"/>
</dbReference>
<evidence type="ECO:0000259" key="4">
    <source>
        <dbReference type="SMART" id="SM00835"/>
    </source>
</evidence>
<evidence type="ECO:0000313" key="6">
    <source>
        <dbReference type="Proteomes" id="UP000051906"/>
    </source>
</evidence>
<accession>A0A0R2LQ72</accession>
<dbReference type="InterPro" id="IPR014710">
    <property type="entry name" value="RmlC-like_jellyroll"/>
</dbReference>
<comment type="cofactor">
    <cofactor evidence="3">
        <name>Mn(2+)</name>
        <dbReference type="ChEBI" id="CHEBI:29035"/>
    </cofactor>
    <text evidence="3">Binds 2 manganese ions per subunit.</text>
</comment>
<dbReference type="Gene3D" id="2.60.120.10">
    <property type="entry name" value="Jelly Rolls"/>
    <property type="match status" value="2"/>
</dbReference>
<protein>
    <recommendedName>
        <fullName evidence="4">Cupin type-1 domain-containing protein</fullName>
    </recommendedName>
</protein>
<proteinExistence type="predicted"/>
<dbReference type="NCBIfam" id="TIGR03404">
    <property type="entry name" value="bicupin_oxalic"/>
    <property type="match status" value="1"/>
</dbReference>
<dbReference type="SMART" id="SM00835">
    <property type="entry name" value="Cupin_1"/>
    <property type="match status" value="2"/>
</dbReference>
<feature type="domain" description="Cupin type-1" evidence="4">
    <location>
        <begin position="232"/>
        <end position="373"/>
    </location>
</feature>
<name>A0A0R2LQ72_9LACO</name>
<sequence>MEKGIFRMTEKKEPIRNVDQTGWIDQGPRNYQRDLQNPDLLVPPTTDHGTVANLRFSFSDAHMRLESGGWTREVTNRELPASHDLAGVNMCLKPGAYREMHWHQQAEWAMMLKGNARVTALNENGESFIDDVAAGDLWDFEAGIPHSIQALDQGCEFLLVFSEPDFSENNTFLLTDWLAHTPKDIIAANFKVDEATLKPLPSHEKYIFDGNVPGPIETVKKPGTPMKTPLTLHMKDVPAKKFEAGKVWIIDQSVFPAAQTISAAIVEVQPGGMREMHWHPKSEEWDYYIQGQAKVGVFNSNTLARTFNFDAGDVGVIPKEAGHYIQNIGEKPLIFIELFKNPVYSDVSLNKWLAISPTQMVADHLNLPTSTIENFPSEEAAVVWYQDPRGHVTPRAVVDPETYSANDVFGE</sequence>
<evidence type="ECO:0000256" key="1">
    <source>
        <dbReference type="ARBA" id="ARBA00022723"/>
    </source>
</evidence>
<organism evidence="5 6">
    <name type="scientific">Levilactobacillus paucivorans</name>
    <dbReference type="NCBI Taxonomy" id="616990"/>
    <lineage>
        <taxon>Bacteria</taxon>
        <taxon>Bacillati</taxon>
        <taxon>Bacillota</taxon>
        <taxon>Bacilli</taxon>
        <taxon>Lactobacillales</taxon>
        <taxon>Lactobacillaceae</taxon>
        <taxon>Levilactobacillus</taxon>
    </lineage>
</organism>
<feature type="binding site" evidence="3">
    <location>
        <position position="103"/>
    </location>
    <ligand>
        <name>Mn(2+)</name>
        <dbReference type="ChEBI" id="CHEBI:29035"/>
        <label>1</label>
    </ligand>
</feature>
<feature type="binding site" evidence="3">
    <location>
        <position position="277"/>
    </location>
    <ligand>
        <name>Mn(2+)</name>
        <dbReference type="ChEBI" id="CHEBI:29035"/>
        <label>2</label>
    </ligand>
</feature>
<dbReference type="CDD" id="cd20304">
    <property type="entry name" value="cupin_OxDC_N"/>
    <property type="match status" value="1"/>
</dbReference>
<dbReference type="InterPro" id="IPR006045">
    <property type="entry name" value="Cupin_1"/>
</dbReference>
<feature type="binding site" evidence="3">
    <location>
        <position position="284"/>
    </location>
    <ligand>
        <name>Mn(2+)</name>
        <dbReference type="ChEBI" id="CHEBI:29035"/>
        <label>2</label>
    </ligand>
</feature>
<evidence type="ECO:0000256" key="3">
    <source>
        <dbReference type="PIRSR" id="PIRSR617774-2"/>
    </source>
</evidence>
<dbReference type="PANTHER" id="PTHR35848">
    <property type="entry name" value="OXALATE-BINDING PROTEIN"/>
    <property type="match status" value="1"/>
</dbReference>
<feature type="binding site" evidence="3">
    <location>
        <position position="146"/>
    </location>
    <ligand>
        <name>Mn(2+)</name>
        <dbReference type="ChEBI" id="CHEBI:29035"/>
        <label>1</label>
    </ligand>
</feature>
<dbReference type="InterPro" id="IPR011051">
    <property type="entry name" value="RmlC_Cupin_sf"/>
</dbReference>
<keyword evidence="6" id="KW-1185">Reference proteome</keyword>
<dbReference type="InterPro" id="IPR017774">
    <property type="entry name" value="Bicupin_oxalate_deCO2ase/Oxase"/>
</dbReference>
<comment type="caution">
    <text evidence="5">The sequence shown here is derived from an EMBL/GenBank/DDBJ whole genome shotgun (WGS) entry which is preliminary data.</text>
</comment>
<dbReference type="STRING" id="616990.IV54_GL000155"/>
<feature type="binding site" evidence="3">
    <location>
        <position position="101"/>
    </location>
    <ligand>
        <name>Mn(2+)</name>
        <dbReference type="ChEBI" id="CHEBI:29035"/>
        <label>1</label>
    </ligand>
</feature>
<feature type="binding site" evidence="3">
    <location>
        <position position="107"/>
    </location>
    <ligand>
        <name>Mn(2+)</name>
        <dbReference type="ChEBI" id="CHEBI:29035"/>
        <label>1</label>
    </ligand>
</feature>
<dbReference type="GO" id="GO:0046872">
    <property type="term" value="F:metal ion binding"/>
    <property type="evidence" value="ECO:0007669"/>
    <property type="project" value="UniProtKB-KW"/>
</dbReference>
<keyword evidence="1 3" id="KW-0479">Metal-binding</keyword>